<keyword evidence="4 8" id="KW-0808">Transferase</keyword>
<evidence type="ECO:0000313" key="10">
    <source>
        <dbReference type="Proteomes" id="UP000029074"/>
    </source>
</evidence>
<dbReference type="AlphaFoldDB" id="D1NWT3"/>
<name>D1NWT3_9BIFI</name>
<dbReference type="STRING" id="561180.BIFGAL_04339"/>
<dbReference type="Proteomes" id="UP000029074">
    <property type="component" value="Unassembled WGS sequence"/>
</dbReference>
<keyword evidence="3" id="KW-0328">Glycosyltransferase</keyword>
<feature type="domain" description="Glycosyltransferase 2-like" evidence="6">
    <location>
        <begin position="133"/>
        <end position="340"/>
    </location>
</feature>
<reference evidence="8 10" key="2">
    <citation type="submission" date="2014-03" db="EMBL/GenBank/DDBJ databases">
        <title>Genomics of Bifidobacteria.</title>
        <authorList>
            <person name="Ventura M."/>
            <person name="Milani C."/>
            <person name="Lugli G.A."/>
        </authorList>
    </citation>
    <scope>NUCLEOTIDE SEQUENCE [LARGE SCALE GENOMIC DNA]</scope>
    <source>
        <strain evidence="8 10">LMG 11596</strain>
    </source>
</reference>
<comment type="similarity">
    <text evidence="2">Belongs to the glycosyltransferase 2 family.</text>
</comment>
<evidence type="ECO:0000256" key="4">
    <source>
        <dbReference type="ARBA" id="ARBA00022679"/>
    </source>
</evidence>
<evidence type="ECO:0000256" key="5">
    <source>
        <dbReference type="SAM" id="Phobius"/>
    </source>
</evidence>
<keyword evidence="10" id="KW-1185">Reference proteome</keyword>
<proteinExistence type="inferred from homology"/>
<dbReference type="InterPro" id="IPR029044">
    <property type="entry name" value="Nucleotide-diphossugar_trans"/>
</dbReference>
<feature type="transmembrane region" description="Helical" evidence="5">
    <location>
        <begin position="766"/>
        <end position="786"/>
    </location>
</feature>
<dbReference type="RefSeq" id="WP_006295823.1">
    <property type="nucleotide sequence ID" value="NZ_ABXB03000006.1"/>
</dbReference>
<feature type="transmembrane region" description="Helical" evidence="5">
    <location>
        <begin position="807"/>
        <end position="829"/>
    </location>
</feature>
<organism evidence="7 9">
    <name type="scientific">Bifidobacterium gallicum DSM 20093 = LMG 11596</name>
    <dbReference type="NCBI Taxonomy" id="561180"/>
    <lineage>
        <taxon>Bacteria</taxon>
        <taxon>Bacillati</taxon>
        <taxon>Actinomycetota</taxon>
        <taxon>Actinomycetes</taxon>
        <taxon>Bifidobacteriales</taxon>
        <taxon>Bifidobacteriaceae</taxon>
        <taxon>Bifidobacterium</taxon>
    </lineage>
</organism>
<dbReference type="EMBL" id="JGYW01000010">
    <property type="protein sequence ID" value="KFI57483.1"/>
    <property type="molecule type" value="Genomic_DNA"/>
</dbReference>
<feature type="transmembrane region" description="Helical" evidence="5">
    <location>
        <begin position="552"/>
        <end position="569"/>
    </location>
</feature>
<dbReference type="InterPro" id="IPR001173">
    <property type="entry name" value="Glyco_trans_2-like"/>
</dbReference>
<keyword evidence="5" id="KW-0472">Membrane</keyword>
<dbReference type="Gene3D" id="3.90.550.10">
    <property type="entry name" value="Spore Coat Polysaccharide Biosynthesis Protein SpsA, Chain A"/>
    <property type="match status" value="1"/>
</dbReference>
<feature type="transmembrane region" description="Helical" evidence="5">
    <location>
        <begin position="1001"/>
        <end position="1019"/>
    </location>
</feature>
<evidence type="ECO:0000256" key="3">
    <source>
        <dbReference type="ARBA" id="ARBA00022676"/>
    </source>
</evidence>
<dbReference type="PANTHER" id="PTHR43179:SF12">
    <property type="entry name" value="GALACTOFURANOSYLTRANSFERASE GLFT2"/>
    <property type="match status" value="1"/>
</dbReference>
<dbReference type="OrthoDB" id="3734530at2"/>
<dbReference type="eggNOG" id="COG1216">
    <property type="taxonomic scope" value="Bacteria"/>
</dbReference>
<dbReference type="PANTHER" id="PTHR43179">
    <property type="entry name" value="RHAMNOSYLTRANSFERASE WBBL"/>
    <property type="match status" value="1"/>
</dbReference>
<evidence type="ECO:0000313" key="8">
    <source>
        <dbReference type="EMBL" id="KFI57483.1"/>
    </source>
</evidence>
<evidence type="ECO:0000313" key="7">
    <source>
        <dbReference type="EMBL" id="EFA22142.1"/>
    </source>
</evidence>
<evidence type="ECO:0000256" key="2">
    <source>
        <dbReference type="ARBA" id="ARBA00006739"/>
    </source>
</evidence>
<evidence type="ECO:0000313" key="9">
    <source>
        <dbReference type="Proteomes" id="UP000003656"/>
    </source>
</evidence>
<reference evidence="7 9" key="1">
    <citation type="submission" date="2009-11" db="EMBL/GenBank/DDBJ databases">
        <authorList>
            <person name="Weinstock G."/>
            <person name="Sodergren E."/>
            <person name="Clifton S."/>
            <person name="Fulton L."/>
            <person name="Fulton B."/>
            <person name="Courtney L."/>
            <person name="Fronick C."/>
            <person name="Harrison M."/>
            <person name="Strong C."/>
            <person name="Farmer C."/>
            <person name="Delahaunty K."/>
            <person name="Markovic C."/>
            <person name="Hall O."/>
            <person name="Minx P."/>
            <person name="Tomlinson C."/>
            <person name="Mitreva M."/>
            <person name="Nelson J."/>
            <person name="Hou S."/>
            <person name="Wollam A."/>
            <person name="Pepin K.H."/>
            <person name="Johnson M."/>
            <person name="Bhonagiri V."/>
            <person name="Nash W.E."/>
            <person name="Warren W."/>
            <person name="Chinwalla A."/>
            <person name="Mardis E.R."/>
            <person name="Wilson R.K."/>
        </authorList>
    </citation>
    <scope>NUCLEOTIDE SEQUENCE [LARGE SCALE GENOMIC DNA]</scope>
    <source>
        <strain evidence="7 9">DSM 20093</strain>
    </source>
</reference>
<comment type="pathway">
    <text evidence="1">Cell wall biogenesis; cell wall polysaccharide biosynthesis.</text>
</comment>
<sequence length="1030" mass="111186">MTSSGTTEIQQIIGTALASKTFAHCNRVEDNVSAVITVERDMRFLPYTVEAVFSQTVLPASIIIADCSGQTTQGRQLTFDVTPIGEGALTEYPQSVPINIEIVPVSRAHSFGDAVTKAIRNSSTNPARTALWLLHDDSRPADDQCLEHLLEAWAYTPTAAILGAKQMDWDATRLYNVGAYAAHHAVRSLVVDGEPDQEQYDGRSDVFTVSLAGAFIPPQTLQDAHGIDPWFTTYREGDDLCRRLCLGGKRVVVVPQARIAHRRSRFEGVRTQDGRPLTTMDAVDPSLHVLSSQQKYWFTDLRIWLWPFAWLGVLCASLFFAVRALFRKRPYRACCHLLMPWLAIIGIPGACTARRHITRQTKVPASALQPVSANHAQLRQWKTRMVAFDNQRNASTLSPLVVQHLRTRAIRRWTIALVAAALSFVMIVALYWPIFRAAWSDASLFSNTLLPTGATFSQLVDAATTPWVFGLGTGVPAPPMPWLLVLMVCSLFTGGHVAAALSLILFLAAPVMVMSFWALAGVVTRSDIVRTLSSLLWFGLALALGLFAQANLVMLTVFMVLPAAFALTFKAVGMYRTEQPVNARASVQCAALSALLFMVAVCAEPQLLLALIVIFMAFLLFVRRSRVMLVLIPFPAAFAVAPTLINAIRYADLGLWRQLFGDMMMPDATSLGRSSAPSAQEVVMRAFGLPSSPLAAGQSWSAIAGVILIAMFMVLAFIAVLTLVRPSIFRPSRILWTVIVCGVLLSITSASVVVGVTTSGVATGSVLPGMALVGCGVLTAVAMMAGPSIPVFKEIADGKSAHSAGATAVKTVISLIMVLAMAVMGYAGVDRAQTAGIGLSSQGLPMVAQDYLSDSSDRRVLALAARTMTSVEYAVMHTSRGDLIDASAAYRVREAFGEQPTADEDRIAQLSANLLANADEDALQELSSMGFGGLYVARTGGAPISGEATEQLVSNITSSGEAKSVVDNDEGTYFRLASLGDATHGVDTAWQQRTQSSAWRIAWLWCLGIIVALYIVVAIPRRRNGMEDNA</sequence>
<protein>
    <submittedName>
        <fullName evidence="8">Glycosyl transferase family 2</fullName>
    </submittedName>
</protein>
<feature type="transmembrane region" description="Helical" evidence="5">
    <location>
        <begin position="303"/>
        <end position="322"/>
    </location>
</feature>
<feature type="transmembrane region" description="Helical" evidence="5">
    <location>
        <begin position="700"/>
        <end position="722"/>
    </location>
</feature>
<feature type="transmembrane region" description="Helical" evidence="5">
    <location>
        <begin position="528"/>
        <end position="546"/>
    </location>
</feature>
<feature type="transmembrane region" description="Helical" evidence="5">
    <location>
        <begin position="734"/>
        <end position="754"/>
    </location>
</feature>
<dbReference type="EMBL" id="ABXB03000006">
    <property type="protein sequence ID" value="EFA22142.1"/>
    <property type="molecule type" value="Genomic_DNA"/>
</dbReference>
<feature type="transmembrane region" description="Helical" evidence="5">
    <location>
        <begin position="413"/>
        <end position="434"/>
    </location>
</feature>
<accession>D1NWT3</accession>
<feature type="transmembrane region" description="Helical" evidence="5">
    <location>
        <begin position="629"/>
        <end position="651"/>
    </location>
</feature>
<dbReference type="eggNOG" id="COG5617">
    <property type="taxonomic scope" value="Bacteria"/>
</dbReference>
<dbReference type="Pfam" id="PF13632">
    <property type="entry name" value="Glyco_trans_2_3"/>
    <property type="match status" value="1"/>
</dbReference>
<gene>
    <name evidence="8" type="ORF">BGLCM_1427</name>
    <name evidence="7" type="ORF">BIFGAL_04339</name>
</gene>
<keyword evidence="5" id="KW-1133">Transmembrane helix</keyword>
<dbReference type="Proteomes" id="UP000003656">
    <property type="component" value="Unassembled WGS sequence"/>
</dbReference>
<dbReference type="SUPFAM" id="SSF53448">
    <property type="entry name" value="Nucleotide-diphospho-sugar transferases"/>
    <property type="match status" value="1"/>
</dbReference>
<evidence type="ECO:0000256" key="1">
    <source>
        <dbReference type="ARBA" id="ARBA00004776"/>
    </source>
</evidence>
<keyword evidence="5" id="KW-0812">Transmembrane</keyword>
<dbReference type="GO" id="GO:0016757">
    <property type="term" value="F:glycosyltransferase activity"/>
    <property type="evidence" value="ECO:0007669"/>
    <property type="project" value="UniProtKB-KW"/>
</dbReference>
<comment type="caution">
    <text evidence="7">The sequence shown here is derived from an EMBL/GenBank/DDBJ whole genome shotgun (WGS) entry which is preliminary data.</text>
</comment>
<evidence type="ECO:0000259" key="6">
    <source>
        <dbReference type="Pfam" id="PF13632"/>
    </source>
</evidence>